<evidence type="ECO:0000313" key="2">
    <source>
        <dbReference type="EMBL" id="CEP13373.1"/>
    </source>
</evidence>
<organism evidence="2 3">
    <name type="scientific">Parasitella parasitica</name>
    <dbReference type="NCBI Taxonomy" id="35722"/>
    <lineage>
        <taxon>Eukaryota</taxon>
        <taxon>Fungi</taxon>
        <taxon>Fungi incertae sedis</taxon>
        <taxon>Mucoromycota</taxon>
        <taxon>Mucoromycotina</taxon>
        <taxon>Mucoromycetes</taxon>
        <taxon>Mucorales</taxon>
        <taxon>Mucorineae</taxon>
        <taxon>Mucoraceae</taxon>
        <taxon>Parasitella</taxon>
    </lineage>
</organism>
<keyword evidence="3" id="KW-1185">Reference proteome</keyword>
<accession>A0A0B7N4X9</accession>
<evidence type="ECO:0000313" key="3">
    <source>
        <dbReference type="Proteomes" id="UP000054107"/>
    </source>
</evidence>
<dbReference type="OrthoDB" id="2279048at2759"/>
<feature type="region of interest" description="Disordered" evidence="1">
    <location>
        <begin position="242"/>
        <end position="264"/>
    </location>
</feature>
<dbReference type="Proteomes" id="UP000054107">
    <property type="component" value="Unassembled WGS sequence"/>
</dbReference>
<proteinExistence type="predicted"/>
<reference evidence="2 3" key="1">
    <citation type="submission" date="2014-09" db="EMBL/GenBank/DDBJ databases">
        <authorList>
            <person name="Ellenberger Sabrina"/>
        </authorList>
    </citation>
    <scope>NUCLEOTIDE SEQUENCE [LARGE SCALE GENOMIC DNA]</scope>
    <source>
        <strain evidence="2 3">CBS 412.66</strain>
    </source>
</reference>
<protein>
    <submittedName>
        <fullName evidence="2">Uncharacterized protein</fullName>
    </submittedName>
</protein>
<dbReference type="EMBL" id="LN729576">
    <property type="protein sequence ID" value="CEP13373.1"/>
    <property type="molecule type" value="Genomic_DNA"/>
</dbReference>
<dbReference type="AlphaFoldDB" id="A0A0B7N4X9"/>
<sequence length="378" mass="42622">MPQSQHLQQKQHESVLSPALPMSPPSNNPYNNMIGLSTEETLVELTEDSATETAVILHEKPTSFDMCDNDLLIESCQAIEQADQKEPAQFPAPDTDMAASTPYQSYGPSSSSLTMSLTDSGNETLVELTPDEEIVEHVVPIASPMDRTTPVTPPQLAEDEHAFTETVEPEQHFMEDTFKPALFNQSTETIQDVEEINHDIKTYTEEQITESQDLLTIDTAEQQQEDFTEPIQALTTVHHGDPFDELEGPDFKMKTNFKKTPSREGSLKSKCMKLIRGMKIRLSQEKKHKKKENRMKAAFSDASAYQEGYIDTNLARSVSTVTIVDEERLTPIYRRNIAKSILYNLTKTEPLEPYKSPEIGSDAYDIKVLCDQSFFGRY</sequence>
<name>A0A0B7N4X9_9FUNG</name>
<gene>
    <name evidence="2" type="primary">PARPA_07434.1 scaffold 27627</name>
</gene>
<evidence type="ECO:0000256" key="1">
    <source>
        <dbReference type="SAM" id="MobiDB-lite"/>
    </source>
</evidence>
<feature type="region of interest" description="Disordered" evidence="1">
    <location>
        <begin position="1"/>
        <end position="32"/>
    </location>
</feature>